<dbReference type="AlphaFoldDB" id="A0AAE3KPU2"/>
<dbReference type="Proteomes" id="UP001204953">
    <property type="component" value="Unassembled WGS sequence"/>
</dbReference>
<evidence type="ECO:0000313" key="2">
    <source>
        <dbReference type="Proteomes" id="UP001204953"/>
    </source>
</evidence>
<keyword evidence="2" id="KW-1185">Reference proteome</keyword>
<keyword evidence="1" id="KW-0067">ATP-binding</keyword>
<evidence type="ECO:0000313" key="1">
    <source>
        <dbReference type="EMBL" id="MCP2731176.1"/>
    </source>
</evidence>
<proteinExistence type="predicted"/>
<keyword evidence="1" id="KW-0547">Nucleotide-binding</keyword>
<sequence length="447" mass="51035">MANFKRDLYNTFKPDRPLPGGDPRYVNCQSVRGDGDICRDIGEKLILSDEKTCQLYTGHRGAGKSTELMRLKDYLSENHCYVVYFAADDEDIEPEDTQYTDILLCCTRRLLEALKDSAKPTPLLDWLGSRWGELKDLAMSDVEFDKLTVEAQITQFAKLTANLRTVPSLRQEIRRKVDPNTVTLIKALNEFINEAQLKLPKGCTELVVIADNLDRIVPVPEASGRWNHEEIFVDRCEQLKALDCHTIYTVPISLAYSANATNLMDIYGNPTQILPMVMVKTPQGDVYAPGLQKVREIIQKRVAQVDGNLSIETQLFESEASLNQLCLMSGGHMRSLVSLLRSAISYTDSFPISQNAIAKAITQARNSYRRAVEEELRQERNQWQILAQVYRSKRMKNGDEYRRLLFNRCLLEYCYVDEEGEEHRWVDVNPLIVKLPEFQEAVKGLAD</sequence>
<name>A0AAE3KPU2_9CYAN</name>
<accession>A0AAE3KPU2</accession>
<comment type="caution">
    <text evidence="1">The sequence shown here is derived from an EMBL/GenBank/DDBJ whole genome shotgun (WGS) entry which is preliminary data.</text>
</comment>
<protein>
    <submittedName>
        <fullName evidence="1">ATP-binding protein</fullName>
    </submittedName>
</protein>
<dbReference type="EMBL" id="JAMZMM010000292">
    <property type="protein sequence ID" value="MCP2731176.1"/>
    <property type="molecule type" value="Genomic_DNA"/>
</dbReference>
<gene>
    <name evidence="1" type="ORF">NJ959_22390</name>
</gene>
<organism evidence="1 2">
    <name type="scientific">Limnofasciculus baicalensis BBK-W-15</name>
    <dbReference type="NCBI Taxonomy" id="2699891"/>
    <lineage>
        <taxon>Bacteria</taxon>
        <taxon>Bacillati</taxon>
        <taxon>Cyanobacteriota</taxon>
        <taxon>Cyanophyceae</taxon>
        <taxon>Coleofasciculales</taxon>
        <taxon>Coleofasciculaceae</taxon>
        <taxon>Limnofasciculus</taxon>
        <taxon>Limnofasciculus baicalensis</taxon>
    </lineage>
</organism>
<reference evidence="1" key="1">
    <citation type="submission" date="2022-06" db="EMBL/GenBank/DDBJ databases">
        <title>New cyanobacteria of genus Symplocastrum in benthos of Lake Baikal.</title>
        <authorList>
            <person name="Sorokovikova E."/>
            <person name="Tikhonova I."/>
            <person name="Krasnopeev A."/>
            <person name="Evseev P."/>
            <person name="Gladkikh A."/>
            <person name="Belykh O."/>
        </authorList>
    </citation>
    <scope>NUCLEOTIDE SEQUENCE</scope>
    <source>
        <strain evidence="1">BBK-W-15</strain>
    </source>
</reference>
<dbReference type="GO" id="GO:0005524">
    <property type="term" value="F:ATP binding"/>
    <property type="evidence" value="ECO:0007669"/>
    <property type="project" value="UniProtKB-KW"/>
</dbReference>
<dbReference type="RefSeq" id="WP_254013921.1">
    <property type="nucleotide sequence ID" value="NZ_JAMZMM010000292.1"/>
</dbReference>